<dbReference type="InterPro" id="IPR021607">
    <property type="entry name" value="DUF3224"/>
</dbReference>
<proteinExistence type="predicted"/>
<dbReference type="OrthoDB" id="2855414at2"/>
<dbReference type="SUPFAM" id="SSF159238">
    <property type="entry name" value="SO1590-like"/>
    <property type="match status" value="1"/>
</dbReference>
<accession>A0A5R9DVA5</accession>
<comment type="caution">
    <text evidence="1">The sequence shown here is derived from an EMBL/GenBank/DDBJ whole genome shotgun (WGS) entry which is preliminary data.</text>
</comment>
<dbReference type="Pfam" id="PF11528">
    <property type="entry name" value="DUF3224"/>
    <property type="match status" value="1"/>
</dbReference>
<evidence type="ECO:0000313" key="2">
    <source>
        <dbReference type="Proteomes" id="UP000306420"/>
    </source>
</evidence>
<sequence length="134" mass="15176">MIAMLVSTTGKVKRDFKQNVLTDNKDKVITVWNVSYEIRSKEITGTIEANYLTHQSEADVTPELIRGFAEFQGTIDGKQGSFTAQEDGRVQNNILKINGRIIDVSEELSMLVGRYDYDGILSESVYEINFDIEF</sequence>
<protein>
    <submittedName>
        <fullName evidence="1">DUF3224 family protein</fullName>
    </submittedName>
</protein>
<gene>
    <name evidence="1" type="ORF">FEZ33_05305</name>
</gene>
<dbReference type="EMBL" id="VBSP01000014">
    <property type="protein sequence ID" value="TLQ41570.1"/>
    <property type="molecule type" value="Genomic_DNA"/>
</dbReference>
<dbReference type="AlphaFoldDB" id="A0A5R9DVA5"/>
<evidence type="ECO:0000313" key="1">
    <source>
        <dbReference type="EMBL" id="TLQ41570.1"/>
    </source>
</evidence>
<organism evidence="1 2">
    <name type="scientific">Ruoffia tabacinasalis</name>
    <dbReference type="NCBI Taxonomy" id="87458"/>
    <lineage>
        <taxon>Bacteria</taxon>
        <taxon>Bacillati</taxon>
        <taxon>Bacillota</taxon>
        <taxon>Bacilli</taxon>
        <taxon>Lactobacillales</taxon>
        <taxon>Aerococcaceae</taxon>
        <taxon>Ruoffia</taxon>
    </lineage>
</organism>
<dbReference type="Proteomes" id="UP000306420">
    <property type="component" value="Unassembled WGS sequence"/>
</dbReference>
<name>A0A5R9DVA5_9LACT</name>
<dbReference type="Gene3D" id="2.40.350.10">
    <property type="entry name" value="SO1590-like"/>
    <property type="match status" value="1"/>
</dbReference>
<reference evidence="1 2" key="1">
    <citation type="submission" date="2019-05" db="EMBL/GenBank/DDBJ databases">
        <title>The metagenome of a microbial culture collection derived from dairy environment covers the genomic content of the human microbiome.</title>
        <authorList>
            <person name="Roder T."/>
            <person name="Wuthrich D."/>
            <person name="Sattari Z."/>
            <person name="Von Ah U."/>
            <person name="Bar C."/>
            <person name="Ronchi F."/>
            <person name="Macpherson A.J."/>
            <person name="Ganal-Vonarburg S.C."/>
            <person name="Bruggmann R."/>
            <person name="Vergeres G."/>
        </authorList>
    </citation>
    <scope>NUCLEOTIDE SEQUENCE [LARGE SCALE GENOMIC DNA]</scope>
    <source>
        <strain evidence="1 2">FAM 24227</strain>
    </source>
</reference>
<dbReference type="InterPro" id="IPR023159">
    <property type="entry name" value="SO1590-like_sf"/>
</dbReference>